<dbReference type="Proteomes" id="UP001157946">
    <property type="component" value="Unassembled WGS sequence"/>
</dbReference>
<keyword evidence="2" id="KW-0547">Nucleotide-binding</keyword>
<dbReference type="Gene3D" id="3.40.50.300">
    <property type="entry name" value="P-loop containing nucleotide triphosphate hydrolases"/>
    <property type="match status" value="1"/>
</dbReference>
<evidence type="ECO:0000256" key="3">
    <source>
        <dbReference type="ARBA" id="ARBA00022840"/>
    </source>
</evidence>
<dbReference type="InterPro" id="IPR027417">
    <property type="entry name" value="P-loop_NTPase"/>
</dbReference>
<dbReference type="GO" id="GO:0016887">
    <property type="term" value="F:ATP hydrolysis activity"/>
    <property type="evidence" value="ECO:0007669"/>
    <property type="project" value="TreeGrafter"/>
</dbReference>
<dbReference type="SUPFAM" id="SSF52540">
    <property type="entry name" value="P-loop containing nucleoside triphosphate hydrolases"/>
    <property type="match status" value="1"/>
</dbReference>
<evidence type="ECO:0000259" key="4">
    <source>
        <dbReference type="PROSITE" id="PS00662"/>
    </source>
</evidence>
<evidence type="ECO:0000313" key="5">
    <source>
        <dbReference type="EMBL" id="SMP12038.1"/>
    </source>
</evidence>
<dbReference type="AlphaFoldDB" id="A0AA45WLN3"/>
<keyword evidence="6" id="KW-1185">Reference proteome</keyword>
<evidence type="ECO:0000256" key="1">
    <source>
        <dbReference type="ARBA" id="ARBA00006611"/>
    </source>
</evidence>
<comment type="similarity">
    <text evidence="1">Belongs to the GSP E family.</text>
</comment>
<reference evidence="5" key="1">
    <citation type="submission" date="2017-05" db="EMBL/GenBank/DDBJ databases">
        <authorList>
            <person name="Varghese N."/>
            <person name="Submissions S."/>
        </authorList>
    </citation>
    <scope>NUCLEOTIDE SEQUENCE</scope>
    <source>
        <strain evidence="5">DSM 45262</strain>
    </source>
</reference>
<dbReference type="SMART" id="SM00382">
    <property type="entry name" value="AAA"/>
    <property type="match status" value="1"/>
</dbReference>
<protein>
    <submittedName>
        <fullName evidence="5">Type II secretion system protein E (GspE)</fullName>
    </submittedName>
</protein>
<keyword evidence="3" id="KW-0067">ATP-binding</keyword>
<dbReference type="PROSITE" id="PS00662">
    <property type="entry name" value="T2SP_E"/>
    <property type="match status" value="1"/>
</dbReference>
<dbReference type="EMBL" id="FXTU01000002">
    <property type="protein sequence ID" value="SMP12038.1"/>
    <property type="molecule type" value="Genomic_DNA"/>
</dbReference>
<dbReference type="Gene3D" id="3.30.450.90">
    <property type="match status" value="1"/>
</dbReference>
<dbReference type="PANTHER" id="PTHR30258">
    <property type="entry name" value="TYPE II SECRETION SYSTEM PROTEIN GSPE-RELATED"/>
    <property type="match status" value="1"/>
</dbReference>
<proteinExistence type="inferred from homology"/>
<dbReference type="GO" id="GO:0005524">
    <property type="term" value="F:ATP binding"/>
    <property type="evidence" value="ECO:0007669"/>
    <property type="project" value="UniProtKB-KW"/>
</dbReference>
<dbReference type="GO" id="GO:0005886">
    <property type="term" value="C:plasma membrane"/>
    <property type="evidence" value="ECO:0007669"/>
    <property type="project" value="TreeGrafter"/>
</dbReference>
<gene>
    <name evidence="5" type="ORF">SAMN06265361_102304</name>
</gene>
<evidence type="ECO:0000313" key="6">
    <source>
        <dbReference type="Proteomes" id="UP001157946"/>
    </source>
</evidence>
<name>A0AA45WLN3_9BACL</name>
<feature type="domain" description="Bacterial type II secretion system protein E" evidence="4">
    <location>
        <begin position="208"/>
        <end position="222"/>
    </location>
</feature>
<comment type="caution">
    <text evidence="5">The sequence shown here is derived from an EMBL/GenBank/DDBJ whole genome shotgun (WGS) entry which is preliminary data.</text>
</comment>
<evidence type="ECO:0000256" key="2">
    <source>
        <dbReference type="ARBA" id="ARBA00022741"/>
    </source>
</evidence>
<organism evidence="5 6">
    <name type="scientific">Laceyella tengchongensis</name>
    <dbReference type="NCBI Taxonomy" id="574699"/>
    <lineage>
        <taxon>Bacteria</taxon>
        <taxon>Bacillati</taxon>
        <taxon>Bacillota</taxon>
        <taxon>Bacilli</taxon>
        <taxon>Bacillales</taxon>
        <taxon>Thermoactinomycetaceae</taxon>
        <taxon>Laceyella</taxon>
    </lineage>
</organism>
<dbReference type="PANTHER" id="PTHR30258:SF2">
    <property type="entry name" value="COMG OPERON PROTEIN 1"/>
    <property type="match status" value="1"/>
</dbReference>
<dbReference type="Pfam" id="PF00437">
    <property type="entry name" value="T2SSE"/>
    <property type="match status" value="1"/>
</dbReference>
<dbReference type="InterPro" id="IPR003593">
    <property type="entry name" value="AAA+_ATPase"/>
</dbReference>
<sequence>MVGKKHDVMQFINQLLTKASKQRASDIHIEPQATHVRIRQRIDGFLLETDQIAKAFANALISHIKITSQLDIGEKRMPQDGAMRWEEQDVRLDVRVSTLPTAHGEKVVLRLLKTEQQAYQLDDLGMPPAERDRTELLLRRGSGLVIVSGPTGSGKTTTLYAMIQALNRTEANIVTLEDPIELKLQGVNQVQIRPKAGLTFARGLRSVLRQDPDIIMIGEIRDEETANIAIGAALSGHLVLSSLHTSDAIRAVTRLVDMGIAPYRVAAALSGVIAQRLVRLVCDQCGGKRCSVCQHTGYHGRTGAFEVMGMDEDLEQLIAKGASLADMRALLREQGVRGLKEAVKALVDQNRTTYEEWMRVIEGVEKEQMEC</sequence>
<dbReference type="InterPro" id="IPR001482">
    <property type="entry name" value="T2SS/T4SS_dom"/>
</dbReference>
<dbReference type="CDD" id="cd01129">
    <property type="entry name" value="PulE-GspE-like"/>
    <property type="match status" value="1"/>
</dbReference>
<accession>A0AA45WLN3</accession>